<sequence length="270" mass="30716">MYSQLRNSRIKLSLGQIFWHEVGQGPNLVFLHGSWDNSNQWLKTIEYLCPQYHCFAPDLLGFGDSERPKMNYSIDIEVECLAQYFDTLNLPEVYLIGHSLGGWVATSYALKYPHRVKGLVLLAPEGVNAGTRRGRWQMARLLTGTPPVAYWVLRSLYPIAKLFGGQNKMEELLKFRKQLIGSPVAMKLLFRRRRAEIKAELVDEKLSELTAPLLLLQESQNQADASSSLCQSYAALATVAEIEFINSESINLLVEYPDLVAKYIREFAKQ</sequence>
<dbReference type="EMBL" id="JBBLXS010000299">
    <property type="protein sequence ID" value="MEK0187067.1"/>
    <property type="molecule type" value="Genomic_DNA"/>
</dbReference>
<dbReference type="GO" id="GO:0016787">
    <property type="term" value="F:hydrolase activity"/>
    <property type="evidence" value="ECO:0007669"/>
    <property type="project" value="UniProtKB-KW"/>
</dbReference>
<dbReference type="InterPro" id="IPR050266">
    <property type="entry name" value="AB_hydrolase_sf"/>
</dbReference>
<dbReference type="PANTHER" id="PTHR43798">
    <property type="entry name" value="MONOACYLGLYCEROL LIPASE"/>
    <property type="match status" value="1"/>
</dbReference>
<proteinExistence type="predicted"/>
<dbReference type="SUPFAM" id="SSF53474">
    <property type="entry name" value="alpha/beta-Hydrolases"/>
    <property type="match status" value="1"/>
</dbReference>
<evidence type="ECO:0000313" key="2">
    <source>
        <dbReference type="EMBL" id="MEK0187067.1"/>
    </source>
</evidence>
<evidence type="ECO:0000259" key="1">
    <source>
        <dbReference type="Pfam" id="PF00561"/>
    </source>
</evidence>
<dbReference type="Proteomes" id="UP001384579">
    <property type="component" value="Unassembled WGS sequence"/>
</dbReference>
<dbReference type="InterPro" id="IPR029058">
    <property type="entry name" value="AB_hydrolase_fold"/>
</dbReference>
<dbReference type="InterPro" id="IPR000073">
    <property type="entry name" value="AB_hydrolase_1"/>
</dbReference>
<dbReference type="Pfam" id="PF00561">
    <property type="entry name" value="Abhydrolase_1"/>
    <property type="match status" value="1"/>
</dbReference>
<comment type="caution">
    <text evidence="2">The sequence shown here is derived from an EMBL/GenBank/DDBJ whole genome shotgun (WGS) entry which is preliminary data.</text>
</comment>
<dbReference type="RefSeq" id="WP_340522778.1">
    <property type="nucleotide sequence ID" value="NZ_JBBLXS010000299.1"/>
</dbReference>
<evidence type="ECO:0000313" key="3">
    <source>
        <dbReference type="Proteomes" id="UP001384579"/>
    </source>
</evidence>
<reference evidence="2 3" key="1">
    <citation type="journal article" date="2020" name="Harmful Algae">
        <title>Molecular and morphological characterization of a novel dihydroanatoxin-a producing Microcoleus species (cyanobacteria) from the Russian River, California, USA.</title>
        <authorList>
            <person name="Conklin K.Y."/>
            <person name="Stancheva R."/>
            <person name="Otten T.G."/>
            <person name="Fadness R."/>
            <person name="Boyer G.L."/>
            <person name="Read B."/>
            <person name="Zhang X."/>
            <person name="Sheath R.G."/>
        </authorList>
    </citation>
    <scope>NUCLEOTIDE SEQUENCE [LARGE SCALE GENOMIC DNA]</scope>
    <source>
        <strain evidence="2 3">PTRS2</strain>
    </source>
</reference>
<name>A0ABU8YRS2_9CYAN</name>
<feature type="domain" description="AB hydrolase-1" evidence="1">
    <location>
        <begin position="26"/>
        <end position="124"/>
    </location>
</feature>
<dbReference type="InterPro" id="IPR000639">
    <property type="entry name" value="Epox_hydrolase-like"/>
</dbReference>
<accession>A0ABU8YRS2</accession>
<keyword evidence="2" id="KW-0378">Hydrolase</keyword>
<gene>
    <name evidence="2" type="ORF">WMG39_19750</name>
</gene>
<organism evidence="2 3">
    <name type="scientific">Microcoleus anatoxicus PTRS2</name>
    <dbReference type="NCBI Taxonomy" id="2705321"/>
    <lineage>
        <taxon>Bacteria</taxon>
        <taxon>Bacillati</taxon>
        <taxon>Cyanobacteriota</taxon>
        <taxon>Cyanophyceae</taxon>
        <taxon>Oscillatoriophycideae</taxon>
        <taxon>Oscillatoriales</taxon>
        <taxon>Microcoleaceae</taxon>
        <taxon>Microcoleus</taxon>
        <taxon>Microcoleus anatoxicus</taxon>
    </lineage>
</organism>
<dbReference type="PRINTS" id="PR00111">
    <property type="entry name" value="ABHYDROLASE"/>
</dbReference>
<protein>
    <submittedName>
        <fullName evidence="2">Alpha/beta hydrolase</fullName>
    </submittedName>
</protein>
<keyword evidence="3" id="KW-1185">Reference proteome</keyword>
<dbReference type="PRINTS" id="PR00412">
    <property type="entry name" value="EPOXHYDRLASE"/>
</dbReference>
<dbReference type="Gene3D" id="3.40.50.1820">
    <property type="entry name" value="alpha/beta hydrolase"/>
    <property type="match status" value="1"/>
</dbReference>